<dbReference type="GO" id="GO:0000324">
    <property type="term" value="C:fungal-type vacuole"/>
    <property type="evidence" value="ECO:0007669"/>
    <property type="project" value="TreeGrafter"/>
</dbReference>
<dbReference type="InterPro" id="IPR034164">
    <property type="entry name" value="Pepsin-like_dom"/>
</dbReference>
<keyword evidence="3" id="KW-1133">Transmembrane helix</keyword>
<keyword evidence="6" id="KW-1185">Reference proteome</keyword>
<comment type="caution">
    <text evidence="5">The sequence shown here is derived from an EMBL/GenBank/DDBJ whole genome shotgun (WGS) entry which is preliminary data.</text>
</comment>
<feature type="compositionally biased region" description="Polar residues" evidence="2">
    <location>
        <begin position="810"/>
        <end position="829"/>
    </location>
</feature>
<sequence>MTIEAAPIAVDPSGNFLGVDGAWSSFSITVGTPPQQLQVLASTEVAATWVIAVDGCGPNDAANCTQARGGEYNDNKSSSWNSKAIFQLGAEDNLGYSGNAINGSYGYDTIGLLGKAGANNISVNHQVIAGLITEAFYVGSLGLSNQPINFTDSGDSSPSLLTSLKNENLIPSISYGYTAGASYQPDGGVGASLTLGGYDSSRFTPNNISFTFAPTVERQLVVAIQSITYSNKTTQTPLLSEGIVALVDSTVPYLWLPEQACSAFESAFGITWSELHSLYLVDDTLHETLVQENPSVTFQLANSLTGPSVNITLPYSSFDLVAQYPLVLNASRYFPLQRAPDDNSYTLGRTLLQESFLIVDYENSNFSISQATFDQTTPSHIVAISSTSTTGSNPSNPTSSTAITKTPHNTSSGVSTGAIAGIAIAIVLIASLIGAFFLRKMLRRRRERKLAESHGDPEDTPDMLDMQKSYSSEDPEVEYKKPAIVTVMTTEVPMTPPGPPEMDTNTIGYFGPKRASSQRIELPGSPVNRSELSSPAPCSRASSPDPNQLRSELSTPEPMYSNPELPTPDPSHELPSPALSTPGFGAPSNGDRQSALHSPLPIQRPTSARFDSSESDAGFTRDGMPTRPFPHRRLGSEESGISLASSRPSNLRLRMDSSSDSEAFIYSNNGPNAGDSSDPDIITPAATTTNKDHNNNDNRLTYLDSPTSASDTDTNTQNIRIALSPSLTRTHNPHRNRITPVDSSSESEAPTTSTAHQVRITTFHSSSSSRPALRRVSPRSPTPQTAAQTQTQEQRAGVNVADPGSRSDSETLQTRLESPSEESGVSRFSSLKRLGSLGRRK</sequence>
<dbReference type="PANTHER" id="PTHR47966">
    <property type="entry name" value="BETA-SITE APP-CLEAVING ENZYME, ISOFORM A-RELATED"/>
    <property type="match status" value="1"/>
</dbReference>
<dbReference type="Proteomes" id="UP001166286">
    <property type="component" value="Unassembled WGS sequence"/>
</dbReference>
<feature type="region of interest" description="Disordered" evidence="2">
    <location>
        <begin position="385"/>
        <end position="412"/>
    </location>
</feature>
<organism evidence="5 6">
    <name type="scientific">Cladonia borealis</name>
    <dbReference type="NCBI Taxonomy" id="184061"/>
    <lineage>
        <taxon>Eukaryota</taxon>
        <taxon>Fungi</taxon>
        <taxon>Dikarya</taxon>
        <taxon>Ascomycota</taxon>
        <taxon>Pezizomycotina</taxon>
        <taxon>Lecanoromycetes</taxon>
        <taxon>OSLEUM clade</taxon>
        <taxon>Lecanoromycetidae</taxon>
        <taxon>Lecanorales</taxon>
        <taxon>Lecanorineae</taxon>
        <taxon>Cladoniaceae</taxon>
        <taxon>Cladonia</taxon>
    </lineage>
</organism>
<feature type="transmembrane region" description="Helical" evidence="3">
    <location>
        <begin position="417"/>
        <end position="438"/>
    </location>
</feature>
<accession>A0AA39V902</accession>
<feature type="compositionally biased region" description="Low complexity" evidence="2">
    <location>
        <begin position="743"/>
        <end position="755"/>
    </location>
</feature>
<dbReference type="InterPro" id="IPR033121">
    <property type="entry name" value="PEPTIDASE_A1"/>
</dbReference>
<dbReference type="EMBL" id="JAFEKC020000006">
    <property type="protein sequence ID" value="KAK0514050.1"/>
    <property type="molecule type" value="Genomic_DNA"/>
</dbReference>
<proteinExistence type="inferred from homology"/>
<feature type="compositionally biased region" description="Low complexity" evidence="2">
    <location>
        <begin position="782"/>
        <end position="792"/>
    </location>
</feature>
<evidence type="ECO:0000256" key="3">
    <source>
        <dbReference type="SAM" id="Phobius"/>
    </source>
</evidence>
<dbReference type="InterPro" id="IPR021109">
    <property type="entry name" value="Peptidase_aspartic_dom_sf"/>
</dbReference>
<feature type="compositionally biased region" description="Polar residues" evidence="2">
    <location>
        <begin position="759"/>
        <end position="770"/>
    </location>
</feature>
<comment type="similarity">
    <text evidence="1">Belongs to the peptidase A1 family.</text>
</comment>
<name>A0AA39V902_9LECA</name>
<evidence type="ECO:0000256" key="1">
    <source>
        <dbReference type="ARBA" id="ARBA00007447"/>
    </source>
</evidence>
<dbReference type="Gene3D" id="2.40.70.10">
    <property type="entry name" value="Acid Proteases"/>
    <property type="match status" value="2"/>
</dbReference>
<dbReference type="InterPro" id="IPR001461">
    <property type="entry name" value="Aspartic_peptidase_A1"/>
</dbReference>
<dbReference type="GO" id="GO:0006508">
    <property type="term" value="P:proteolysis"/>
    <property type="evidence" value="ECO:0007669"/>
    <property type="project" value="InterPro"/>
</dbReference>
<dbReference type="PROSITE" id="PS51767">
    <property type="entry name" value="PEPTIDASE_A1"/>
    <property type="match status" value="1"/>
</dbReference>
<protein>
    <recommendedName>
        <fullName evidence="4">Peptidase A1 domain-containing protein</fullName>
    </recommendedName>
</protein>
<feature type="compositionally biased region" description="Polar residues" evidence="2">
    <location>
        <begin position="704"/>
        <end position="730"/>
    </location>
</feature>
<evidence type="ECO:0000259" key="4">
    <source>
        <dbReference type="PROSITE" id="PS51767"/>
    </source>
</evidence>
<dbReference type="GO" id="GO:0004190">
    <property type="term" value="F:aspartic-type endopeptidase activity"/>
    <property type="evidence" value="ECO:0007669"/>
    <property type="project" value="InterPro"/>
</dbReference>
<evidence type="ECO:0000256" key="2">
    <source>
        <dbReference type="SAM" id="MobiDB-lite"/>
    </source>
</evidence>
<evidence type="ECO:0000313" key="5">
    <source>
        <dbReference type="EMBL" id="KAK0514050.1"/>
    </source>
</evidence>
<keyword evidence="3" id="KW-0472">Membrane</keyword>
<keyword evidence="3" id="KW-0812">Transmembrane</keyword>
<feature type="domain" description="Peptidase A1" evidence="4">
    <location>
        <begin position="24"/>
        <end position="369"/>
    </location>
</feature>
<feature type="region of interest" description="Disordered" evidence="2">
    <location>
        <begin position="490"/>
        <end position="841"/>
    </location>
</feature>
<feature type="compositionally biased region" description="Low complexity" evidence="2">
    <location>
        <begin position="533"/>
        <end position="546"/>
    </location>
</feature>
<gene>
    <name evidence="5" type="ORF">JMJ35_003772</name>
</gene>
<feature type="compositionally biased region" description="Polar residues" evidence="2">
    <location>
        <begin position="656"/>
        <end position="675"/>
    </location>
</feature>
<dbReference type="SUPFAM" id="SSF50630">
    <property type="entry name" value="Acid proteases"/>
    <property type="match status" value="1"/>
</dbReference>
<dbReference type="CDD" id="cd05471">
    <property type="entry name" value="pepsin_like"/>
    <property type="match status" value="1"/>
</dbReference>
<feature type="region of interest" description="Disordered" evidence="2">
    <location>
        <begin position="449"/>
        <end position="478"/>
    </location>
</feature>
<dbReference type="AlphaFoldDB" id="A0AA39V902"/>
<dbReference type="PRINTS" id="PR00792">
    <property type="entry name" value="PEPSIN"/>
</dbReference>
<feature type="compositionally biased region" description="Low complexity" evidence="2">
    <location>
        <begin position="385"/>
        <end position="401"/>
    </location>
</feature>
<evidence type="ECO:0000313" key="6">
    <source>
        <dbReference type="Proteomes" id="UP001166286"/>
    </source>
</evidence>
<reference evidence="5" key="1">
    <citation type="submission" date="2023-03" db="EMBL/GenBank/DDBJ databases">
        <title>Complete genome of Cladonia borealis.</title>
        <authorList>
            <person name="Park H."/>
        </authorList>
    </citation>
    <scope>NUCLEOTIDE SEQUENCE</scope>
    <source>
        <strain evidence="5">ANT050790</strain>
    </source>
</reference>
<dbReference type="PANTHER" id="PTHR47966:SF51">
    <property type="entry name" value="BETA-SITE APP-CLEAVING ENZYME, ISOFORM A-RELATED"/>
    <property type="match status" value="1"/>
</dbReference>
<dbReference type="Pfam" id="PF00026">
    <property type="entry name" value="Asp"/>
    <property type="match status" value="1"/>
</dbReference>